<dbReference type="OrthoDB" id="7107919at2"/>
<evidence type="ECO:0000313" key="2">
    <source>
        <dbReference type="Proteomes" id="UP000249169"/>
    </source>
</evidence>
<dbReference type="RefSeq" id="WP_111729548.1">
    <property type="nucleotide sequence ID" value="NZ_QHKO01000003.1"/>
</dbReference>
<accession>A0A328C8M1</accession>
<keyword evidence="2" id="KW-1185">Reference proteome</keyword>
<evidence type="ECO:0000313" key="1">
    <source>
        <dbReference type="EMBL" id="RAL23020.1"/>
    </source>
</evidence>
<gene>
    <name evidence="1" type="ORF">DL240_09025</name>
</gene>
<protein>
    <recommendedName>
        <fullName evidence="3">TIGR04255 family protein</fullName>
    </recommendedName>
</protein>
<dbReference type="Proteomes" id="UP000249169">
    <property type="component" value="Unassembled WGS sequence"/>
</dbReference>
<proteinExistence type="predicted"/>
<sequence length="254" mass="29246">MPIPASERIIFEPNPLVEVSCELSIERLLRLESELPVALQEAIRDRYPRQESSRDASRGLTTYDFISEDRFWKFSVNATHLRLATTEYTERQDFHRRLSPLLKAFSSIYDVHTASGFSLTYQDVINRHELGLNQSSYAELLKPAFAGELCDDALEEDEVDELMRFISLKLAQGRAHITHGLTRDEQNRRVYVIRTELFEQGRYPFEQIPQILLPYHDQGGYIFRWAISDRLKEALTSGAHHGICPPDVAGNHPS</sequence>
<dbReference type="InterPro" id="IPR026349">
    <property type="entry name" value="CHP04255"/>
</dbReference>
<evidence type="ECO:0008006" key="3">
    <source>
        <dbReference type="Google" id="ProtNLM"/>
    </source>
</evidence>
<name>A0A328C8M1_9DELT</name>
<dbReference type="EMBL" id="QHKO01000003">
    <property type="protein sequence ID" value="RAL23020.1"/>
    <property type="molecule type" value="Genomic_DNA"/>
</dbReference>
<organism evidence="1 2">
    <name type="scientific">Lujinxingia litoralis</name>
    <dbReference type="NCBI Taxonomy" id="2211119"/>
    <lineage>
        <taxon>Bacteria</taxon>
        <taxon>Deltaproteobacteria</taxon>
        <taxon>Bradymonadales</taxon>
        <taxon>Lujinxingiaceae</taxon>
        <taxon>Lujinxingia</taxon>
    </lineage>
</organism>
<dbReference type="NCBIfam" id="TIGR04255">
    <property type="entry name" value="sporadTIGR04255"/>
    <property type="match status" value="1"/>
</dbReference>
<dbReference type="AlphaFoldDB" id="A0A328C8M1"/>
<comment type="caution">
    <text evidence="1">The sequence shown here is derived from an EMBL/GenBank/DDBJ whole genome shotgun (WGS) entry which is preliminary data.</text>
</comment>
<reference evidence="1 2" key="1">
    <citation type="submission" date="2018-05" db="EMBL/GenBank/DDBJ databases">
        <title>Lujinxingia marina gen. nov. sp. nov., a new facultative anaerobic member of the class Deltaproteobacteria, and proposal of Lujinxingaceae fam. nov.</title>
        <authorList>
            <person name="Li C.-M."/>
        </authorList>
    </citation>
    <scope>NUCLEOTIDE SEQUENCE [LARGE SCALE GENOMIC DNA]</scope>
    <source>
        <strain evidence="1 2">B210</strain>
    </source>
</reference>